<dbReference type="PRINTS" id="PR00332">
    <property type="entry name" value="HISTRIAD"/>
</dbReference>
<feature type="domain" description="HIT" evidence="6">
    <location>
        <begin position="289"/>
        <end position="400"/>
    </location>
</feature>
<dbReference type="PROSITE" id="PS51084">
    <property type="entry name" value="HIT_2"/>
    <property type="match status" value="1"/>
</dbReference>
<keyword evidence="4" id="KW-0732">Signal</keyword>
<evidence type="ECO:0000256" key="4">
    <source>
        <dbReference type="SAM" id="SignalP"/>
    </source>
</evidence>
<dbReference type="Proteomes" id="UP001224775">
    <property type="component" value="Unassembled WGS sequence"/>
</dbReference>
<dbReference type="EC" id="3.9.1.-" evidence="7"/>
<dbReference type="InterPro" id="IPR036265">
    <property type="entry name" value="HIT-like_sf"/>
</dbReference>
<feature type="short sequence motif" description="Histidine triad motif" evidence="2 3">
    <location>
        <begin position="385"/>
        <end position="389"/>
    </location>
</feature>
<reference evidence="7" key="1">
    <citation type="submission" date="2023-06" db="EMBL/GenBank/DDBJ databases">
        <title>Survivors Of The Sea: Transcriptome response of Skeletonema marinoi to long-term dormancy.</title>
        <authorList>
            <person name="Pinder M.I.M."/>
            <person name="Kourtchenko O."/>
            <person name="Robertson E.K."/>
            <person name="Larsson T."/>
            <person name="Maumus F."/>
            <person name="Osuna-Cruz C.M."/>
            <person name="Vancaester E."/>
            <person name="Stenow R."/>
            <person name="Vandepoele K."/>
            <person name="Ploug H."/>
            <person name="Bruchert V."/>
            <person name="Godhe A."/>
            <person name="Topel M."/>
        </authorList>
    </citation>
    <scope>NUCLEOTIDE SEQUENCE</scope>
    <source>
        <strain evidence="7">R05AC</strain>
    </source>
</reference>
<dbReference type="AlphaFoldDB" id="A0AAD9D898"/>
<dbReference type="Gene3D" id="1.20.1050.130">
    <property type="match status" value="1"/>
</dbReference>
<dbReference type="SUPFAM" id="SSF52833">
    <property type="entry name" value="Thioredoxin-like"/>
    <property type="match status" value="1"/>
</dbReference>
<protein>
    <submittedName>
        <fullName evidence="7">Histidine triad nucleotide-binding protein</fullName>
        <ecNumber evidence="7">3.9.1.-</ecNumber>
    </submittedName>
</protein>
<dbReference type="Gene3D" id="3.30.428.10">
    <property type="entry name" value="HIT-like"/>
    <property type="match status" value="1"/>
</dbReference>
<dbReference type="InterPro" id="IPR004045">
    <property type="entry name" value="Glutathione_S-Trfase_N"/>
</dbReference>
<sequence length="400" mass="44527">MKSLGLITLIFVGTPIVSGFNTAINSIASTPTTKLTMSSDESTPLSDSDHILFDMPVSNNGARIRAILYYKQLSQQQVDIISPMKLGGLRSDDFKALSPQGLMPALTIQKEHDSGMTHLSESDTIARYLLTEYAGVGLSFQPDNLRSNQITRWHDVYLTTIQGCLYKPAYRFPLGNYADRKSAIKAFQKNLKVIEGFMSDEGKYLLAMKCHWRMHRFSLPYMLPKFDDSQTPLPPKLNAWFDNLYTNDSVFSKIYGEIMDTLVTSWDEKSHLWDSIWLAGQRDQAPGTIFDKIVAKEIPATIVKEDRHILAFKDINPLAPAHVLVIPKDRNGLTNLRKASAEHRDILGRLLVAGGEIANDSGLGFGDGARFVINDGPDGGQEVYHLHLHVIGGQKLGSMC</sequence>
<dbReference type="InterPro" id="IPR036249">
    <property type="entry name" value="Thioredoxin-like_sf"/>
</dbReference>
<evidence type="ECO:0000256" key="3">
    <source>
        <dbReference type="PROSITE-ProRule" id="PRU00464"/>
    </source>
</evidence>
<dbReference type="Pfam" id="PF13417">
    <property type="entry name" value="GST_N_3"/>
    <property type="match status" value="1"/>
</dbReference>
<dbReference type="InterPro" id="IPR019808">
    <property type="entry name" value="Histidine_triad_CS"/>
</dbReference>
<dbReference type="SUPFAM" id="SSF54197">
    <property type="entry name" value="HIT-like"/>
    <property type="match status" value="1"/>
</dbReference>
<dbReference type="InterPro" id="IPR001310">
    <property type="entry name" value="Histidine_triad_HIT"/>
</dbReference>
<dbReference type="GO" id="GO:0016787">
    <property type="term" value="F:hydrolase activity"/>
    <property type="evidence" value="ECO:0007669"/>
    <property type="project" value="UniProtKB-KW"/>
</dbReference>
<name>A0AAD9D898_9STRA</name>
<proteinExistence type="predicted"/>
<dbReference type="CDD" id="cd01276">
    <property type="entry name" value="PKCI_related"/>
    <property type="match status" value="1"/>
</dbReference>
<dbReference type="PROSITE" id="PS00892">
    <property type="entry name" value="HIT_1"/>
    <property type="match status" value="1"/>
</dbReference>
<feature type="chain" id="PRO_5041973395" evidence="4">
    <location>
        <begin position="20"/>
        <end position="400"/>
    </location>
</feature>
<gene>
    <name evidence="7" type="ORF">QTG54_013084</name>
</gene>
<feature type="active site" description="Tele-AMP-histidine intermediate" evidence="1">
    <location>
        <position position="387"/>
    </location>
</feature>
<evidence type="ECO:0000313" key="8">
    <source>
        <dbReference type="Proteomes" id="UP001224775"/>
    </source>
</evidence>
<evidence type="ECO:0000256" key="2">
    <source>
        <dbReference type="PIRSR" id="PIRSR601310-3"/>
    </source>
</evidence>
<dbReference type="CDD" id="cd00570">
    <property type="entry name" value="GST_N_family"/>
    <property type="match status" value="1"/>
</dbReference>
<organism evidence="7 8">
    <name type="scientific">Skeletonema marinoi</name>
    <dbReference type="NCBI Taxonomy" id="267567"/>
    <lineage>
        <taxon>Eukaryota</taxon>
        <taxon>Sar</taxon>
        <taxon>Stramenopiles</taxon>
        <taxon>Ochrophyta</taxon>
        <taxon>Bacillariophyta</taxon>
        <taxon>Coscinodiscophyceae</taxon>
        <taxon>Thalassiosirophycidae</taxon>
        <taxon>Thalassiosirales</taxon>
        <taxon>Skeletonemataceae</taxon>
        <taxon>Skeletonema</taxon>
        <taxon>Skeletonema marinoi-dohrnii complex</taxon>
    </lineage>
</organism>
<dbReference type="PANTHER" id="PTHR23089">
    <property type="entry name" value="HISTIDINE TRIAD HIT PROTEIN"/>
    <property type="match status" value="1"/>
</dbReference>
<feature type="domain" description="GST N-terminal" evidence="5">
    <location>
        <begin position="48"/>
        <end position="137"/>
    </location>
</feature>
<accession>A0AAD9D898</accession>
<evidence type="ECO:0000259" key="5">
    <source>
        <dbReference type="PROSITE" id="PS50404"/>
    </source>
</evidence>
<evidence type="ECO:0000259" key="6">
    <source>
        <dbReference type="PROSITE" id="PS51084"/>
    </source>
</evidence>
<dbReference type="Pfam" id="PF01230">
    <property type="entry name" value="HIT"/>
    <property type="match status" value="1"/>
</dbReference>
<keyword evidence="7" id="KW-0378">Hydrolase</keyword>
<evidence type="ECO:0000256" key="1">
    <source>
        <dbReference type="PIRSR" id="PIRSR601310-1"/>
    </source>
</evidence>
<dbReference type="PROSITE" id="PS50404">
    <property type="entry name" value="GST_NTER"/>
    <property type="match status" value="1"/>
</dbReference>
<comment type="caution">
    <text evidence="7">The sequence shown here is derived from an EMBL/GenBank/DDBJ whole genome shotgun (WGS) entry which is preliminary data.</text>
</comment>
<dbReference type="EMBL" id="JATAAI010000029">
    <property type="protein sequence ID" value="KAK1736484.1"/>
    <property type="molecule type" value="Genomic_DNA"/>
</dbReference>
<evidence type="ECO:0000313" key="7">
    <source>
        <dbReference type="EMBL" id="KAK1736484.1"/>
    </source>
</evidence>
<feature type="signal peptide" evidence="4">
    <location>
        <begin position="1"/>
        <end position="19"/>
    </location>
</feature>
<keyword evidence="8" id="KW-1185">Reference proteome</keyword>
<dbReference type="InterPro" id="IPR011146">
    <property type="entry name" value="HIT-like"/>
</dbReference>